<sequence>MATPQQPLPATTLPATPPKALKLDTIQGDILSGLPKKTETLYFFQIKDVAKFRKDLRNLIPHIKTASQVIEDRKAIDDYKRGHHGCEGHRPALIPMVGVNIAFSHLGFKKLGIDDAKLNDSAFFAGQRVDAGQNLLDKGAGEGANFSPDWEEPFKKDIHGVIILAGDSHATVEAKLHKIKEIFGVGLGGAKDSIVEVTTVRGDARPGDQSAHEHFGYLDGISNPAIVGFDKNVPPGPAPIDAGHVLLGETGDALPRDPWMVDGSFLVFRYLFQKVPEFDDFVDRNALQLPGLTRKEGADLLGARLVGRWKSGAPLDLTPFMDDPELGPDPSKNNNFHFKAEATFQKMCPFAAHVRKTLPRDDLERLPGFSLAKNRIMRRGIQFGPEVTKAERSAKKTFHGRGLLFLAYQASIVNGFQFIQKSWVNNTGFPFGTPEVPGVDPILGQGPGRDIGITGYDPNDPKAVLKLDAEWVIPRGGEYFFSPSIKGLSDAIAASA</sequence>
<keyword evidence="5" id="KW-0732">Signal</keyword>
<dbReference type="GO" id="GO:0046872">
    <property type="term" value="F:metal ion binding"/>
    <property type="evidence" value="ECO:0007669"/>
    <property type="project" value="UniProtKB-KW"/>
</dbReference>
<evidence type="ECO:0000256" key="2">
    <source>
        <dbReference type="ARBA" id="ARBA00022559"/>
    </source>
</evidence>
<reference evidence="11" key="1">
    <citation type="submission" date="2020-11" db="EMBL/GenBank/DDBJ databases">
        <authorList>
            <consortium name="DOE Joint Genome Institute"/>
            <person name="Ahrendt S."/>
            <person name="Riley R."/>
            <person name="Andreopoulos W."/>
            <person name="Labutti K."/>
            <person name="Pangilinan J."/>
            <person name="Ruiz-Duenas F.J."/>
            <person name="Barrasa J.M."/>
            <person name="Sanchez-Garcia M."/>
            <person name="Camarero S."/>
            <person name="Miyauchi S."/>
            <person name="Serrano A."/>
            <person name="Linde D."/>
            <person name="Babiker R."/>
            <person name="Drula E."/>
            <person name="Ayuso-Fernandez I."/>
            <person name="Pacheco R."/>
            <person name="Padilla G."/>
            <person name="Ferreira P."/>
            <person name="Barriuso J."/>
            <person name="Kellner H."/>
            <person name="Castanera R."/>
            <person name="Alfaro M."/>
            <person name="Ramirez L."/>
            <person name="Pisabarro A.G."/>
            <person name="Kuo A."/>
            <person name="Tritt A."/>
            <person name="Lipzen A."/>
            <person name="He G."/>
            <person name="Yan M."/>
            <person name="Ng V."/>
            <person name="Cullen D."/>
            <person name="Martin F."/>
            <person name="Rosso M.-N."/>
            <person name="Henrissat B."/>
            <person name="Hibbett D."/>
            <person name="Martinez A.T."/>
            <person name="Grigoriev I.V."/>
        </authorList>
    </citation>
    <scope>NUCLEOTIDE SEQUENCE</scope>
    <source>
        <strain evidence="11">CIRM-BRFM 674</strain>
    </source>
</reference>
<evidence type="ECO:0000256" key="4">
    <source>
        <dbReference type="ARBA" id="ARBA00022723"/>
    </source>
</evidence>
<keyword evidence="6" id="KW-0560">Oxidoreductase</keyword>
<dbReference type="PROSITE" id="PS51404">
    <property type="entry name" value="DYP_PEROXIDASE"/>
    <property type="match status" value="1"/>
</dbReference>
<proteinExistence type="inferred from homology"/>
<evidence type="ECO:0000256" key="3">
    <source>
        <dbReference type="ARBA" id="ARBA00022617"/>
    </source>
</evidence>
<dbReference type="InterPro" id="IPR048328">
    <property type="entry name" value="Dyp_perox_C"/>
</dbReference>
<evidence type="ECO:0000256" key="8">
    <source>
        <dbReference type="ARBA" id="ARBA00025737"/>
    </source>
</evidence>
<dbReference type="Pfam" id="PF20628">
    <property type="entry name" value="Dyp_perox_C"/>
    <property type="match status" value="1"/>
</dbReference>
<comment type="caution">
    <text evidence="11">The sequence shown here is derived from an EMBL/GenBank/DDBJ whole genome shotgun (WGS) entry which is preliminary data.</text>
</comment>
<dbReference type="InterPro" id="IPR006314">
    <property type="entry name" value="Dyp_peroxidase"/>
</dbReference>
<dbReference type="Proteomes" id="UP000807469">
    <property type="component" value="Unassembled WGS sequence"/>
</dbReference>
<feature type="domain" description="Dyp-type peroxidase C-terminal" evidence="9">
    <location>
        <begin position="257"/>
        <end position="425"/>
    </location>
</feature>
<evidence type="ECO:0000313" key="12">
    <source>
        <dbReference type="Proteomes" id="UP000807469"/>
    </source>
</evidence>
<evidence type="ECO:0000259" key="10">
    <source>
        <dbReference type="Pfam" id="PF21105"/>
    </source>
</evidence>
<organism evidence="11 12">
    <name type="scientific">Pholiota conissans</name>
    <dbReference type="NCBI Taxonomy" id="109636"/>
    <lineage>
        <taxon>Eukaryota</taxon>
        <taxon>Fungi</taxon>
        <taxon>Dikarya</taxon>
        <taxon>Basidiomycota</taxon>
        <taxon>Agaricomycotina</taxon>
        <taxon>Agaricomycetes</taxon>
        <taxon>Agaricomycetidae</taxon>
        <taxon>Agaricales</taxon>
        <taxon>Agaricineae</taxon>
        <taxon>Strophariaceae</taxon>
        <taxon>Pholiota</taxon>
    </lineage>
</organism>
<comment type="similarity">
    <text evidence="8">Belongs to the DyP-type peroxidase family.</text>
</comment>
<comment type="cofactor">
    <cofactor evidence="1">
        <name>heme b</name>
        <dbReference type="ChEBI" id="CHEBI:60344"/>
    </cofactor>
</comment>
<dbReference type="NCBIfam" id="TIGR01413">
    <property type="entry name" value="Dyp_perox_fam"/>
    <property type="match status" value="1"/>
</dbReference>
<dbReference type="GO" id="GO:0005829">
    <property type="term" value="C:cytosol"/>
    <property type="evidence" value="ECO:0007669"/>
    <property type="project" value="TreeGrafter"/>
</dbReference>
<evidence type="ECO:0000256" key="5">
    <source>
        <dbReference type="ARBA" id="ARBA00022729"/>
    </source>
</evidence>
<dbReference type="GO" id="GO:0020037">
    <property type="term" value="F:heme binding"/>
    <property type="evidence" value="ECO:0007669"/>
    <property type="project" value="InterPro"/>
</dbReference>
<dbReference type="InterPro" id="IPR049509">
    <property type="entry name" value="DyP_N"/>
</dbReference>
<evidence type="ECO:0000256" key="6">
    <source>
        <dbReference type="ARBA" id="ARBA00023002"/>
    </source>
</evidence>
<accession>A0A9P6D5J9</accession>
<dbReference type="PANTHER" id="PTHR30521:SF4">
    <property type="entry name" value="DEFERROCHELATASE"/>
    <property type="match status" value="1"/>
</dbReference>
<dbReference type="AlphaFoldDB" id="A0A9P6D5J9"/>
<name>A0A9P6D5J9_9AGAR</name>
<evidence type="ECO:0000256" key="1">
    <source>
        <dbReference type="ARBA" id="ARBA00001970"/>
    </source>
</evidence>
<evidence type="ECO:0000313" key="11">
    <source>
        <dbReference type="EMBL" id="KAF9484599.1"/>
    </source>
</evidence>
<evidence type="ECO:0000256" key="7">
    <source>
        <dbReference type="ARBA" id="ARBA00023004"/>
    </source>
</evidence>
<keyword evidence="12" id="KW-1185">Reference proteome</keyword>
<dbReference type="Pfam" id="PF21105">
    <property type="entry name" value="DyP_N"/>
    <property type="match status" value="1"/>
</dbReference>
<keyword evidence="3" id="KW-0349">Heme</keyword>
<feature type="domain" description="DyP dimeric alpha+beta barrel" evidence="10">
    <location>
        <begin position="26"/>
        <end position="206"/>
    </location>
</feature>
<keyword evidence="2 11" id="KW-0575">Peroxidase</keyword>
<gene>
    <name evidence="11" type="ORF">BDN70DRAFT_849536</name>
</gene>
<keyword evidence="4" id="KW-0479">Metal-binding</keyword>
<dbReference type="GO" id="GO:0004601">
    <property type="term" value="F:peroxidase activity"/>
    <property type="evidence" value="ECO:0007669"/>
    <property type="project" value="UniProtKB-KW"/>
</dbReference>
<keyword evidence="7" id="KW-0408">Iron</keyword>
<dbReference type="SUPFAM" id="SSF54909">
    <property type="entry name" value="Dimeric alpha+beta barrel"/>
    <property type="match status" value="1"/>
</dbReference>
<dbReference type="PANTHER" id="PTHR30521">
    <property type="entry name" value="DEFERROCHELATASE/PEROXIDASE"/>
    <property type="match status" value="1"/>
</dbReference>
<dbReference type="InterPro" id="IPR011008">
    <property type="entry name" value="Dimeric_a/b-barrel"/>
</dbReference>
<dbReference type="OrthoDB" id="3207336at2759"/>
<protein>
    <submittedName>
        <fullName evidence="11">Dyp-type peroxidase</fullName>
    </submittedName>
</protein>
<evidence type="ECO:0000259" key="9">
    <source>
        <dbReference type="Pfam" id="PF20628"/>
    </source>
</evidence>
<dbReference type="EMBL" id="MU155142">
    <property type="protein sequence ID" value="KAF9484599.1"/>
    <property type="molecule type" value="Genomic_DNA"/>
</dbReference>